<dbReference type="FunFam" id="3.30.460.10:FF:000015">
    <property type="entry name" value="Ribosomal silencing factor RsfS"/>
    <property type="match status" value="1"/>
</dbReference>
<reference evidence="6 7" key="1">
    <citation type="journal article" date="2015" name="Genome Announc.">
        <title>Expanding the biotechnology potential of lactobacilli through comparative genomics of 213 strains and associated genera.</title>
        <authorList>
            <person name="Sun Z."/>
            <person name="Harris H.M."/>
            <person name="McCann A."/>
            <person name="Guo C."/>
            <person name="Argimon S."/>
            <person name="Zhang W."/>
            <person name="Yang X."/>
            <person name="Jeffery I.B."/>
            <person name="Cooney J.C."/>
            <person name="Kagawa T.F."/>
            <person name="Liu W."/>
            <person name="Song Y."/>
            <person name="Salvetti E."/>
            <person name="Wrobel A."/>
            <person name="Rasinkangas P."/>
            <person name="Parkhill J."/>
            <person name="Rea M.C."/>
            <person name="O'Sullivan O."/>
            <person name="Ritari J."/>
            <person name="Douillard F.P."/>
            <person name="Paul Ross R."/>
            <person name="Yang R."/>
            <person name="Briner A.E."/>
            <person name="Felis G.E."/>
            <person name="de Vos W.M."/>
            <person name="Barrangou R."/>
            <person name="Klaenhammer T.R."/>
            <person name="Caufield P.W."/>
            <person name="Cui Y."/>
            <person name="Zhang H."/>
            <person name="O'Toole P.W."/>
        </authorList>
    </citation>
    <scope>NUCLEOTIDE SEQUENCE [LARGE SCALE GENOMIC DNA]</scope>
    <source>
        <strain evidence="6 7">DSM 22408</strain>
    </source>
</reference>
<dbReference type="RefSeq" id="WP_027106944.1">
    <property type="nucleotide sequence ID" value="NZ_JQBZ01000025.1"/>
</dbReference>
<organism evidence="6 7">
    <name type="scientific">Ligilactobacillus ceti DSM 22408</name>
    <dbReference type="NCBI Taxonomy" id="1122146"/>
    <lineage>
        <taxon>Bacteria</taxon>
        <taxon>Bacillati</taxon>
        <taxon>Bacillota</taxon>
        <taxon>Bacilli</taxon>
        <taxon>Lactobacillales</taxon>
        <taxon>Lactobacillaceae</taxon>
        <taxon>Ligilactobacillus</taxon>
    </lineage>
</organism>
<evidence type="ECO:0000313" key="6">
    <source>
        <dbReference type="EMBL" id="KRN88537.1"/>
    </source>
</evidence>
<dbReference type="PANTHER" id="PTHR21043:SF0">
    <property type="entry name" value="MITOCHONDRIAL ASSEMBLY OF RIBOSOMAL LARGE SUBUNIT PROTEIN 1"/>
    <property type="match status" value="1"/>
</dbReference>
<dbReference type="GO" id="GO:0043023">
    <property type="term" value="F:ribosomal large subunit binding"/>
    <property type="evidence" value="ECO:0007669"/>
    <property type="project" value="TreeGrafter"/>
</dbReference>
<evidence type="ECO:0000256" key="3">
    <source>
        <dbReference type="ARBA" id="ARBA00022491"/>
    </source>
</evidence>
<evidence type="ECO:0000313" key="7">
    <source>
        <dbReference type="Proteomes" id="UP000051500"/>
    </source>
</evidence>
<comment type="subunit">
    <text evidence="5">Interacts with ribosomal protein uL14 (rplN).</text>
</comment>
<dbReference type="InterPro" id="IPR043519">
    <property type="entry name" value="NT_sf"/>
</dbReference>
<dbReference type="Pfam" id="PF02410">
    <property type="entry name" value="RsfS"/>
    <property type="match status" value="1"/>
</dbReference>
<dbReference type="GO" id="GO:0042256">
    <property type="term" value="P:cytosolic ribosome assembly"/>
    <property type="evidence" value="ECO:0007669"/>
    <property type="project" value="UniProtKB-UniRule"/>
</dbReference>
<keyword evidence="2 5" id="KW-0963">Cytoplasm</keyword>
<dbReference type="EMBL" id="JQBZ01000025">
    <property type="protein sequence ID" value="KRN88537.1"/>
    <property type="molecule type" value="Genomic_DNA"/>
</dbReference>
<sequence length="117" mass="13246">MNSKELLQVVVEAGDRKRAENIIALDVEKVSLLADYFVIMQGGSERQVKAISEEIAEQVHKAGGTIKSIEGRDGANWILVDLGDVIVHIFKEEAREFYKLEKLWSDAEMVDIEEWVD</sequence>
<gene>
    <name evidence="5" type="primary">rsfS</name>
    <name evidence="6" type="ORF">IV53_GL000501</name>
</gene>
<dbReference type="OrthoDB" id="9793681at2"/>
<evidence type="ECO:0000256" key="5">
    <source>
        <dbReference type="HAMAP-Rule" id="MF_01477"/>
    </source>
</evidence>
<dbReference type="Proteomes" id="UP000051500">
    <property type="component" value="Unassembled WGS sequence"/>
</dbReference>
<comment type="subcellular location">
    <subcellularLocation>
        <location evidence="5">Cytoplasm</location>
    </subcellularLocation>
</comment>
<dbReference type="PATRIC" id="fig|1122146.4.peg.513"/>
<dbReference type="STRING" id="1122146.IV53_GL000501"/>
<keyword evidence="3 5" id="KW-0678">Repressor</keyword>
<dbReference type="eggNOG" id="COG0799">
    <property type="taxonomic scope" value="Bacteria"/>
</dbReference>
<dbReference type="NCBIfam" id="TIGR00090">
    <property type="entry name" value="rsfS_iojap_ybeB"/>
    <property type="match status" value="1"/>
</dbReference>
<dbReference type="GO" id="GO:0090071">
    <property type="term" value="P:negative regulation of ribosome biogenesis"/>
    <property type="evidence" value="ECO:0007669"/>
    <property type="project" value="UniProtKB-UniRule"/>
</dbReference>
<protein>
    <recommendedName>
        <fullName evidence="5">Ribosomal silencing factor RsfS</fullName>
    </recommendedName>
</protein>
<dbReference type="SUPFAM" id="SSF81301">
    <property type="entry name" value="Nucleotidyltransferase"/>
    <property type="match status" value="1"/>
</dbReference>
<dbReference type="HAMAP" id="MF_01477">
    <property type="entry name" value="Iojap_RsfS"/>
    <property type="match status" value="1"/>
</dbReference>
<comment type="caution">
    <text evidence="6">The sequence shown here is derived from an EMBL/GenBank/DDBJ whole genome shotgun (WGS) entry which is preliminary data.</text>
</comment>
<keyword evidence="7" id="KW-1185">Reference proteome</keyword>
<proteinExistence type="inferred from homology"/>
<evidence type="ECO:0000256" key="1">
    <source>
        <dbReference type="ARBA" id="ARBA00010574"/>
    </source>
</evidence>
<dbReference type="PANTHER" id="PTHR21043">
    <property type="entry name" value="IOJAP SUPERFAMILY ORTHOLOG"/>
    <property type="match status" value="1"/>
</dbReference>
<dbReference type="GO" id="GO:0017148">
    <property type="term" value="P:negative regulation of translation"/>
    <property type="evidence" value="ECO:0007669"/>
    <property type="project" value="UniProtKB-UniRule"/>
</dbReference>
<accession>A0A0R2KGM7</accession>
<comment type="function">
    <text evidence="5">Functions as a ribosomal silencing factor. Interacts with ribosomal protein uL14 (rplN), blocking formation of intersubunit bridge B8. Prevents association of the 30S and 50S ribosomal subunits and the formation of functional ribosomes, thus repressing translation.</text>
</comment>
<dbReference type="InterPro" id="IPR004394">
    <property type="entry name" value="Iojap/RsfS/C7orf30"/>
</dbReference>
<evidence type="ECO:0000256" key="2">
    <source>
        <dbReference type="ARBA" id="ARBA00022490"/>
    </source>
</evidence>
<dbReference type="Gene3D" id="3.30.460.10">
    <property type="entry name" value="Beta Polymerase, domain 2"/>
    <property type="match status" value="1"/>
</dbReference>
<comment type="similarity">
    <text evidence="1 5">Belongs to the Iojap/RsfS family.</text>
</comment>
<keyword evidence="4 5" id="KW-0810">Translation regulation</keyword>
<evidence type="ECO:0000256" key="4">
    <source>
        <dbReference type="ARBA" id="ARBA00022845"/>
    </source>
</evidence>
<dbReference type="AlphaFoldDB" id="A0A0R2KGM7"/>
<dbReference type="GO" id="GO:0005737">
    <property type="term" value="C:cytoplasm"/>
    <property type="evidence" value="ECO:0007669"/>
    <property type="project" value="UniProtKB-SubCell"/>
</dbReference>
<name>A0A0R2KGM7_9LACO</name>